<reference evidence="1 2" key="1">
    <citation type="submission" date="2015-12" db="EMBL/GenBank/DDBJ databases">
        <authorList>
            <person name="Shamseldin A."/>
            <person name="Moawad H."/>
            <person name="Abd El-Rahim W.M."/>
            <person name="Sadowsky M.J."/>
        </authorList>
    </citation>
    <scope>NUCLEOTIDE SEQUENCE [LARGE SCALE GENOMIC DNA]</scope>
    <source>
        <strain evidence="1 2">JC234</strain>
    </source>
</reference>
<accession>A0A1C1YVD6</accession>
<dbReference type="AlphaFoldDB" id="A0A1C1YVD6"/>
<keyword evidence="2" id="KW-1185">Reference proteome</keyword>
<dbReference type="EMBL" id="LQZT01000015">
    <property type="protein sequence ID" value="OCW57417.1"/>
    <property type="molecule type" value="Genomic_DNA"/>
</dbReference>
<comment type="caution">
    <text evidence="1">The sequence shown here is derived from an EMBL/GenBank/DDBJ whole genome shotgun (WGS) entry which is preliminary data.</text>
</comment>
<name>A0A1C1YVD6_9HYPH</name>
<evidence type="ECO:0000313" key="2">
    <source>
        <dbReference type="Proteomes" id="UP000094795"/>
    </source>
</evidence>
<evidence type="ECO:0000313" key="1">
    <source>
        <dbReference type="EMBL" id="OCW57417.1"/>
    </source>
</evidence>
<proteinExistence type="predicted"/>
<protein>
    <submittedName>
        <fullName evidence="1">Uncharacterized protein</fullName>
    </submittedName>
</protein>
<organism evidence="1 2">
    <name type="scientific">Hoeflea olei</name>
    <dbReference type="NCBI Taxonomy" id="1480615"/>
    <lineage>
        <taxon>Bacteria</taxon>
        <taxon>Pseudomonadati</taxon>
        <taxon>Pseudomonadota</taxon>
        <taxon>Alphaproteobacteria</taxon>
        <taxon>Hyphomicrobiales</taxon>
        <taxon>Rhizobiaceae</taxon>
        <taxon>Hoeflea</taxon>
    </lineage>
</organism>
<dbReference type="Proteomes" id="UP000094795">
    <property type="component" value="Unassembled WGS sequence"/>
</dbReference>
<gene>
    <name evidence="1" type="ORF">AWJ14_00785</name>
</gene>
<sequence>MRWPHNGFEPLFGYVSDFIHLNINLGTPAACKAYHDIWMKRYSSAITTWSELDTAVWGMRCRQSLKLSFSATFFALSADAVGQSKIKAGEFYLAYYAMLHAMWAVLYLHPDQTLANVTSITHSKMANLYHSEFASGRSRIIVEDVKALAEDLRFLREYYSYRMPLNSPFEAIPELSVSYSRLGGFVKQSIQLANLQSHILRKVGERAGKAGASITSADRDAFREAFLAINGKRHELRDLDLLDDADKEARTEALTHGVDLLPLSLGYEHMFDNFMTWEGDPPDQEMLQRVRSLVGNALL</sequence>